<evidence type="ECO:0000256" key="2">
    <source>
        <dbReference type="SAM" id="Phobius"/>
    </source>
</evidence>
<dbReference type="Pfam" id="PF14333">
    <property type="entry name" value="DUF4389"/>
    <property type="match status" value="2"/>
</dbReference>
<feature type="transmembrane region" description="Helical" evidence="2">
    <location>
        <begin position="20"/>
        <end position="45"/>
    </location>
</feature>
<dbReference type="InterPro" id="IPR025498">
    <property type="entry name" value="DUF4389"/>
</dbReference>
<keyword evidence="2" id="KW-0472">Membrane</keyword>
<feature type="transmembrane region" description="Helical" evidence="2">
    <location>
        <begin position="212"/>
        <end position="235"/>
    </location>
</feature>
<dbReference type="RefSeq" id="WP_176633957.1">
    <property type="nucleotide sequence ID" value="NZ_JAAMFM010000004.1"/>
</dbReference>
<sequence length="507" mass="53123">MGDVAVANVGTPGPGGTGRGVAGGVVALVVGVVLALLGVGGVVGATAASVVMSQQGPDGYLSSPVREFSTTSHALTSPPARIESGGLPFDLGRIRLSAASTAPGGQVFIGIGPKTAVENYLSGVHTTEITGVATSPFRVHYRDVPGDSVPTAPAGQHFWTVSAAGPGTQQLTMDLSGGDWVLVIMNADAGAGVTVNLQGAVHSELLGSMTPALWIGGILLLLMGTALIVLGAIILGRGAPHPLSGERDAAALTPAGVGPYPARLTGRLDPQLSRGLWLVKWLLAVPHLIILFFLWCAAFITTVIAGFAILFTGRYPRPLFNFAVGVLRWTWRVTFYAYSALATDRYPPFTLASTDYPADFEVAYPRHLSHGLVLVKWWLLAIPHLLIVGAFTSAVWTTAGYPGRWPWEQDSAGGLSLLGILVLTAAVILLFTGRYQRHLFSFIMGINRWIYRVAVYVLLLRDEYPPFRLDQGSDEPAMTGAPGATSASPSSGAPDGPPTANPGLPPQ</sequence>
<feature type="compositionally biased region" description="Pro residues" evidence="1">
    <location>
        <begin position="495"/>
        <end position="507"/>
    </location>
</feature>
<comment type="caution">
    <text evidence="3">The sequence shown here is derived from an EMBL/GenBank/DDBJ whole genome shotgun (WGS) entry which is preliminary data.</text>
</comment>
<evidence type="ECO:0000256" key="1">
    <source>
        <dbReference type="SAM" id="MobiDB-lite"/>
    </source>
</evidence>
<evidence type="ECO:0000313" key="4">
    <source>
        <dbReference type="Proteomes" id="UP000543556"/>
    </source>
</evidence>
<feature type="transmembrane region" description="Helical" evidence="2">
    <location>
        <begin position="411"/>
        <end position="432"/>
    </location>
</feature>
<keyword evidence="2" id="KW-1133">Transmembrane helix</keyword>
<dbReference type="Proteomes" id="UP000543556">
    <property type="component" value="Unassembled WGS sequence"/>
</dbReference>
<evidence type="ECO:0000313" key="3">
    <source>
        <dbReference type="EMBL" id="NVM94235.1"/>
    </source>
</evidence>
<dbReference type="EMBL" id="JAAMFM010000004">
    <property type="protein sequence ID" value="NVM94235.1"/>
    <property type="molecule type" value="Genomic_DNA"/>
</dbReference>
<feature type="transmembrane region" description="Helical" evidence="2">
    <location>
        <begin position="439"/>
        <end position="459"/>
    </location>
</feature>
<name>A0A7Y7IF01_9MICC</name>
<organism evidence="3 4">
    <name type="scientific">Arthrobacter wenxiniae</name>
    <dbReference type="NCBI Taxonomy" id="2713570"/>
    <lineage>
        <taxon>Bacteria</taxon>
        <taxon>Bacillati</taxon>
        <taxon>Actinomycetota</taxon>
        <taxon>Actinomycetes</taxon>
        <taxon>Micrococcales</taxon>
        <taxon>Micrococcaceae</taxon>
        <taxon>Arthrobacter</taxon>
    </lineage>
</organism>
<feature type="transmembrane region" description="Helical" evidence="2">
    <location>
        <begin position="377"/>
        <end position="399"/>
    </location>
</feature>
<proteinExistence type="predicted"/>
<feature type="region of interest" description="Disordered" evidence="1">
    <location>
        <begin position="471"/>
        <end position="507"/>
    </location>
</feature>
<feature type="transmembrane region" description="Helical" evidence="2">
    <location>
        <begin position="288"/>
        <end position="311"/>
    </location>
</feature>
<protein>
    <submittedName>
        <fullName evidence="3">DUF4389 domain-containing protein</fullName>
    </submittedName>
</protein>
<keyword evidence="2" id="KW-0812">Transmembrane</keyword>
<keyword evidence="4" id="KW-1185">Reference proteome</keyword>
<accession>A0A7Y7IF01</accession>
<dbReference type="AlphaFoldDB" id="A0A7Y7IF01"/>
<gene>
    <name evidence="3" type="ORF">G6034_04785</name>
</gene>
<reference evidence="3 4" key="1">
    <citation type="submission" date="2020-02" db="EMBL/GenBank/DDBJ databases">
        <title>Genome sequence of strain AETb3-4.</title>
        <authorList>
            <person name="Gao J."/>
            <person name="Zhang X."/>
        </authorList>
    </citation>
    <scope>NUCLEOTIDE SEQUENCE [LARGE SCALE GENOMIC DNA]</scope>
    <source>
        <strain evidence="3 4">AETb3-4</strain>
    </source>
</reference>
<feature type="compositionally biased region" description="Low complexity" evidence="1">
    <location>
        <begin position="479"/>
        <end position="494"/>
    </location>
</feature>